<sequence>MTRRRFLGQLAAVGGGLALAACGASPRAQSTAAPAASGSTAPVASGSTAPAASGAVATSAGARATATSAGSGPVATSAGARATATSAGAAVTPGTGQARQVGITSFMNWDDIKGTPIEEVLQAYEKQTGNKFENVPNPGSGTEYETKVRTMLAGGTAPDIMRVNDDYVRYYSIKDQVRDLTPYLKRDNIKPEDYYAPIYDFAKQPDGKYGAWSIGNQPRAIYYNVNLFKAAGVPLPPKDWTKQGWTWNDFLETAKKLTKGDQQYGALVYDDTGSEQTWAVNNGVADGIFAKDGKKFTLADPKGAEAIQWLADLSCKHKVQPERGLVEQGTTPNLGNNLFVAGKVAMIFRTQGTINYFRRNIPKVGDPGSFEWDVAPVPGNVDQKSEGSLICFAITKPAKNPDGAWELLKFMGGPEGSKIFAERGAWITAHKASNDFLKPGKEPPASYPANLALFAKATEFGTVVNFTENTENARNVYRPEFAKIWNCQETAQVVLDRVRRDVEEALSGKF</sequence>
<evidence type="ECO:0000256" key="4">
    <source>
        <dbReference type="SAM" id="SignalP"/>
    </source>
</evidence>
<comment type="subcellular location">
    <subcellularLocation>
        <location evidence="1">Periplasm</location>
    </subcellularLocation>
</comment>
<reference evidence="5" key="1">
    <citation type="submission" date="2020-02" db="EMBL/GenBank/DDBJ databases">
        <authorList>
            <person name="Meier V. D."/>
        </authorList>
    </citation>
    <scope>NUCLEOTIDE SEQUENCE</scope>
    <source>
        <strain evidence="5">AVDCRST_MAG18</strain>
    </source>
</reference>
<dbReference type="PROSITE" id="PS51318">
    <property type="entry name" value="TAT"/>
    <property type="match status" value="1"/>
</dbReference>
<accession>A0A6J4VC21</accession>
<dbReference type="Pfam" id="PF01547">
    <property type="entry name" value="SBP_bac_1"/>
    <property type="match status" value="1"/>
</dbReference>
<dbReference type="PANTHER" id="PTHR43649:SF12">
    <property type="entry name" value="DIACETYLCHITOBIOSE BINDING PROTEIN DASA"/>
    <property type="match status" value="1"/>
</dbReference>
<gene>
    <name evidence="5" type="ORF">AVDCRST_MAG18-2005</name>
</gene>
<evidence type="ECO:0000256" key="2">
    <source>
        <dbReference type="ARBA" id="ARBA00008520"/>
    </source>
</evidence>
<name>A0A6J4VC21_9BACT</name>
<dbReference type="Gene3D" id="3.40.190.10">
    <property type="entry name" value="Periplasmic binding protein-like II"/>
    <property type="match status" value="1"/>
</dbReference>
<feature type="region of interest" description="Disordered" evidence="3">
    <location>
        <begin position="30"/>
        <end position="51"/>
    </location>
</feature>
<evidence type="ECO:0000313" key="5">
    <source>
        <dbReference type="EMBL" id="CAA9571344.1"/>
    </source>
</evidence>
<comment type="similarity">
    <text evidence="2">Belongs to the bacterial solute-binding protein 1 family.</text>
</comment>
<dbReference type="InterPro" id="IPR006059">
    <property type="entry name" value="SBP"/>
</dbReference>
<dbReference type="GO" id="GO:0042597">
    <property type="term" value="C:periplasmic space"/>
    <property type="evidence" value="ECO:0007669"/>
    <property type="project" value="UniProtKB-SubCell"/>
</dbReference>
<feature type="chain" id="PRO_5027032606" evidence="4">
    <location>
        <begin position="21"/>
        <end position="510"/>
    </location>
</feature>
<dbReference type="PANTHER" id="PTHR43649">
    <property type="entry name" value="ARABINOSE-BINDING PROTEIN-RELATED"/>
    <property type="match status" value="1"/>
</dbReference>
<organism evidence="5">
    <name type="scientific">uncultured Thermomicrobiales bacterium</name>
    <dbReference type="NCBI Taxonomy" id="1645740"/>
    <lineage>
        <taxon>Bacteria</taxon>
        <taxon>Pseudomonadati</taxon>
        <taxon>Thermomicrobiota</taxon>
        <taxon>Thermomicrobia</taxon>
        <taxon>Thermomicrobiales</taxon>
        <taxon>environmental samples</taxon>
    </lineage>
</organism>
<dbReference type="PROSITE" id="PS51257">
    <property type="entry name" value="PROKAR_LIPOPROTEIN"/>
    <property type="match status" value="1"/>
</dbReference>
<dbReference type="SUPFAM" id="SSF53850">
    <property type="entry name" value="Periplasmic binding protein-like II"/>
    <property type="match status" value="1"/>
</dbReference>
<dbReference type="AlphaFoldDB" id="A0A6J4VC21"/>
<evidence type="ECO:0000256" key="1">
    <source>
        <dbReference type="ARBA" id="ARBA00004418"/>
    </source>
</evidence>
<dbReference type="CDD" id="cd13585">
    <property type="entry name" value="PBP2_TMBP_like"/>
    <property type="match status" value="1"/>
</dbReference>
<dbReference type="InterPro" id="IPR006311">
    <property type="entry name" value="TAT_signal"/>
</dbReference>
<protein>
    <submittedName>
        <fullName evidence="5">ABC transporter, substrate-binding protein (Cluster 1, maltose/g3p/polyamine/iron)</fullName>
    </submittedName>
</protein>
<feature type="signal peptide" evidence="4">
    <location>
        <begin position="1"/>
        <end position="20"/>
    </location>
</feature>
<keyword evidence="4" id="KW-0732">Signal</keyword>
<dbReference type="EMBL" id="CADCWN010000159">
    <property type="protein sequence ID" value="CAA9571344.1"/>
    <property type="molecule type" value="Genomic_DNA"/>
</dbReference>
<evidence type="ECO:0000256" key="3">
    <source>
        <dbReference type="SAM" id="MobiDB-lite"/>
    </source>
</evidence>
<dbReference type="InterPro" id="IPR050490">
    <property type="entry name" value="Bact_solute-bd_prot1"/>
</dbReference>
<proteinExistence type="inferred from homology"/>